<dbReference type="Gene3D" id="1.10.10.60">
    <property type="entry name" value="Homeodomain-like"/>
    <property type="match status" value="1"/>
</dbReference>
<dbReference type="PANTHER" id="PTHR47894:SF1">
    <property type="entry name" value="HTH-TYPE TRANSCRIPTIONAL REGULATOR VQSM"/>
    <property type="match status" value="1"/>
</dbReference>
<dbReference type="SMART" id="SM00342">
    <property type="entry name" value="HTH_ARAC"/>
    <property type="match status" value="1"/>
</dbReference>
<dbReference type="SUPFAM" id="SSF46689">
    <property type="entry name" value="Homeodomain-like"/>
    <property type="match status" value="1"/>
</dbReference>
<reference evidence="5 6" key="1">
    <citation type="submission" date="2020-07" db="EMBL/GenBank/DDBJ databases">
        <title>Novel species isolated from subtropical streams in China.</title>
        <authorList>
            <person name="Lu H."/>
        </authorList>
    </citation>
    <scope>NUCLEOTIDE SEQUENCE [LARGE SCALE GENOMIC DNA]</scope>
    <source>
        <strain evidence="5 6">LX47W</strain>
    </source>
</reference>
<dbReference type="AlphaFoldDB" id="A0A7W2FBR4"/>
<dbReference type="Pfam" id="PF12833">
    <property type="entry name" value="HTH_18"/>
    <property type="match status" value="1"/>
</dbReference>
<evidence type="ECO:0000313" key="5">
    <source>
        <dbReference type="EMBL" id="MBA5688674.1"/>
    </source>
</evidence>
<name>A0A7W2FBR4_9BURK</name>
<dbReference type="GO" id="GO:0003700">
    <property type="term" value="F:DNA-binding transcription factor activity"/>
    <property type="evidence" value="ECO:0007669"/>
    <property type="project" value="InterPro"/>
</dbReference>
<keyword evidence="3" id="KW-0804">Transcription</keyword>
<comment type="caution">
    <text evidence="5">The sequence shown here is derived from an EMBL/GenBank/DDBJ whole genome shotgun (WGS) entry which is preliminary data.</text>
</comment>
<protein>
    <submittedName>
        <fullName evidence="5">AraC family transcriptional regulator</fullName>
    </submittedName>
</protein>
<dbReference type="EMBL" id="JACEZU010000008">
    <property type="protein sequence ID" value="MBA5688674.1"/>
    <property type="molecule type" value="Genomic_DNA"/>
</dbReference>
<feature type="domain" description="HTH araC/xylS-type" evidence="4">
    <location>
        <begin position="230"/>
        <end position="331"/>
    </location>
</feature>
<dbReference type="Pfam" id="PF12625">
    <property type="entry name" value="Arabinose_bd"/>
    <property type="match status" value="1"/>
</dbReference>
<dbReference type="PRINTS" id="PR00032">
    <property type="entry name" value="HTHARAC"/>
</dbReference>
<dbReference type="InterPro" id="IPR018060">
    <property type="entry name" value="HTH_AraC"/>
</dbReference>
<dbReference type="PROSITE" id="PS01124">
    <property type="entry name" value="HTH_ARAC_FAMILY_2"/>
    <property type="match status" value="1"/>
</dbReference>
<evidence type="ECO:0000256" key="1">
    <source>
        <dbReference type="ARBA" id="ARBA00023015"/>
    </source>
</evidence>
<accession>A0A7W2FBR4</accession>
<evidence type="ECO:0000313" key="6">
    <source>
        <dbReference type="Proteomes" id="UP000573499"/>
    </source>
</evidence>
<evidence type="ECO:0000256" key="2">
    <source>
        <dbReference type="ARBA" id="ARBA00023125"/>
    </source>
</evidence>
<keyword evidence="1" id="KW-0805">Transcription regulation</keyword>
<gene>
    <name evidence="5" type="ORF">H3H39_16645</name>
</gene>
<keyword evidence="2" id="KW-0238">DNA-binding</keyword>
<organism evidence="5 6">
    <name type="scientific">Rugamonas apoptosis</name>
    <dbReference type="NCBI Taxonomy" id="2758570"/>
    <lineage>
        <taxon>Bacteria</taxon>
        <taxon>Pseudomonadati</taxon>
        <taxon>Pseudomonadota</taxon>
        <taxon>Betaproteobacteria</taxon>
        <taxon>Burkholderiales</taxon>
        <taxon>Oxalobacteraceae</taxon>
        <taxon>Telluria group</taxon>
        <taxon>Rugamonas</taxon>
    </lineage>
</organism>
<dbReference type="InterPro" id="IPR009057">
    <property type="entry name" value="Homeodomain-like_sf"/>
</dbReference>
<sequence length="335" mass="37115">MNKGSVSVYFVQSALEALRARGIAADTVLLDAGIAPAVVQAQHGRVTPESFSTLWLGVAAALDDELFGQDRRRMKVGSFAMMTYGLTACARLDDALKRMVRSFNLILDDYHCELKTCGDEAALTIRPATADAETSVFGFETLLMLQHGLACWLVGRRIPVLSAAFCYAEPPRSAEYHHMYSENLRFGQEATALHFSRALLDLPVIRDEQDARVFLRKAPGNIVVKYKNADGLAARIRRHLRAAADAWPGFDVVAAQLNMTPVTLRRRLDDEGQSFQLIKDQLRRDMAIELLCHSSHSVSSIATKLGFAEASAFHRAFKKWTGTNPGQYRIRASQA</sequence>
<evidence type="ECO:0000256" key="3">
    <source>
        <dbReference type="ARBA" id="ARBA00023163"/>
    </source>
</evidence>
<dbReference type="InterPro" id="IPR020449">
    <property type="entry name" value="Tscrpt_reg_AraC-type_HTH"/>
</dbReference>
<evidence type="ECO:0000259" key="4">
    <source>
        <dbReference type="PROSITE" id="PS01124"/>
    </source>
</evidence>
<dbReference type="PANTHER" id="PTHR47894">
    <property type="entry name" value="HTH-TYPE TRANSCRIPTIONAL REGULATOR GADX"/>
    <property type="match status" value="1"/>
</dbReference>
<proteinExistence type="predicted"/>
<dbReference type="GO" id="GO:0005829">
    <property type="term" value="C:cytosol"/>
    <property type="evidence" value="ECO:0007669"/>
    <property type="project" value="TreeGrafter"/>
</dbReference>
<dbReference type="Proteomes" id="UP000573499">
    <property type="component" value="Unassembled WGS sequence"/>
</dbReference>
<dbReference type="InterPro" id="IPR032687">
    <property type="entry name" value="AraC-type_N"/>
</dbReference>
<keyword evidence="6" id="KW-1185">Reference proteome</keyword>
<dbReference type="GO" id="GO:0000976">
    <property type="term" value="F:transcription cis-regulatory region binding"/>
    <property type="evidence" value="ECO:0007669"/>
    <property type="project" value="TreeGrafter"/>
</dbReference>